<keyword evidence="1" id="KW-0472">Membrane</keyword>
<reference evidence="2" key="2">
    <citation type="journal article" date="2015" name="Fish Shellfish Immunol.">
        <title>Early steps in the European eel (Anguilla anguilla)-Vibrio vulnificus interaction in the gills: Role of the RtxA13 toxin.</title>
        <authorList>
            <person name="Callol A."/>
            <person name="Pajuelo D."/>
            <person name="Ebbesson L."/>
            <person name="Teles M."/>
            <person name="MacKenzie S."/>
            <person name="Amaro C."/>
        </authorList>
    </citation>
    <scope>NUCLEOTIDE SEQUENCE</scope>
</reference>
<proteinExistence type="predicted"/>
<evidence type="ECO:0000313" key="2">
    <source>
        <dbReference type="EMBL" id="JAH71595.1"/>
    </source>
</evidence>
<evidence type="ECO:0000256" key="1">
    <source>
        <dbReference type="SAM" id="Phobius"/>
    </source>
</evidence>
<organism evidence="2">
    <name type="scientific">Anguilla anguilla</name>
    <name type="common">European freshwater eel</name>
    <name type="synonym">Muraena anguilla</name>
    <dbReference type="NCBI Taxonomy" id="7936"/>
    <lineage>
        <taxon>Eukaryota</taxon>
        <taxon>Metazoa</taxon>
        <taxon>Chordata</taxon>
        <taxon>Craniata</taxon>
        <taxon>Vertebrata</taxon>
        <taxon>Euteleostomi</taxon>
        <taxon>Actinopterygii</taxon>
        <taxon>Neopterygii</taxon>
        <taxon>Teleostei</taxon>
        <taxon>Anguilliformes</taxon>
        <taxon>Anguillidae</taxon>
        <taxon>Anguilla</taxon>
    </lineage>
</organism>
<sequence length="36" mass="4234">MMYDLINNKKLVEINLTFLTVSPGLTFTTFYSYIEI</sequence>
<keyword evidence="1" id="KW-0812">Transmembrane</keyword>
<accession>A0A0E9V2C4</accession>
<feature type="transmembrane region" description="Helical" evidence="1">
    <location>
        <begin position="12"/>
        <end position="34"/>
    </location>
</feature>
<dbReference type="EMBL" id="GBXM01036982">
    <property type="protein sequence ID" value="JAH71595.1"/>
    <property type="molecule type" value="Transcribed_RNA"/>
</dbReference>
<protein>
    <submittedName>
        <fullName evidence="2">Uncharacterized protein</fullName>
    </submittedName>
</protein>
<name>A0A0E9V2C4_ANGAN</name>
<reference evidence="2" key="1">
    <citation type="submission" date="2014-11" db="EMBL/GenBank/DDBJ databases">
        <authorList>
            <person name="Amaro Gonzalez C."/>
        </authorList>
    </citation>
    <scope>NUCLEOTIDE SEQUENCE</scope>
</reference>
<dbReference type="AlphaFoldDB" id="A0A0E9V2C4"/>
<keyword evidence="1" id="KW-1133">Transmembrane helix</keyword>